<dbReference type="AlphaFoldDB" id="A0A5A7Q4L9"/>
<comment type="caution">
    <text evidence="1">The sequence shown here is derived from an EMBL/GenBank/DDBJ whole genome shotgun (WGS) entry which is preliminary data.</text>
</comment>
<keyword evidence="2" id="KW-1185">Reference proteome</keyword>
<organism evidence="1 2">
    <name type="scientific">Striga asiatica</name>
    <name type="common">Asiatic witchweed</name>
    <name type="synonym">Buchnera asiatica</name>
    <dbReference type="NCBI Taxonomy" id="4170"/>
    <lineage>
        <taxon>Eukaryota</taxon>
        <taxon>Viridiplantae</taxon>
        <taxon>Streptophyta</taxon>
        <taxon>Embryophyta</taxon>
        <taxon>Tracheophyta</taxon>
        <taxon>Spermatophyta</taxon>
        <taxon>Magnoliopsida</taxon>
        <taxon>eudicotyledons</taxon>
        <taxon>Gunneridae</taxon>
        <taxon>Pentapetalae</taxon>
        <taxon>asterids</taxon>
        <taxon>lamiids</taxon>
        <taxon>Lamiales</taxon>
        <taxon>Orobanchaceae</taxon>
        <taxon>Buchnereae</taxon>
        <taxon>Striga</taxon>
    </lineage>
</organism>
<dbReference type="InterPro" id="IPR009069">
    <property type="entry name" value="Cys_alpha_HP_mot_SF"/>
</dbReference>
<evidence type="ECO:0000313" key="1">
    <source>
        <dbReference type="EMBL" id="GER39846.1"/>
    </source>
</evidence>
<evidence type="ECO:0000313" key="2">
    <source>
        <dbReference type="Proteomes" id="UP000325081"/>
    </source>
</evidence>
<accession>A0A5A7Q4L9</accession>
<name>A0A5A7Q4L9_STRAF</name>
<gene>
    <name evidence="1" type="ORF">STAS_16481</name>
</gene>
<protein>
    <submittedName>
        <fullName evidence="1">Cx9C motif-containing protein 4</fullName>
    </submittedName>
</protein>
<dbReference type="EMBL" id="BKCP01005761">
    <property type="protein sequence ID" value="GER39846.1"/>
    <property type="molecule type" value="Genomic_DNA"/>
</dbReference>
<proteinExistence type="predicted"/>
<dbReference type="SUPFAM" id="SSF47072">
    <property type="entry name" value="Cysteine alpha-hairpin motif"/>
    <property type="match status" value="1"/>
</dbReference>
<dbReference type="OrthoDB" id="13601at2759"/>
<sequence>MAQTSKEPCKKQACDIQACLSKNNFLPQKRNHSSIERVEGLHSELTNYEEKKKGIFEKFTWLGGKIPHFLDRLDITFLRGMQHNGSGPHNTQSTAENTKNVQSLLQDDEKVLGANMASCLIMMLRAPRGVTTMAGANAYAAKFAISPTITVTCTK</sequence>
<dbReference type="Proteomes" id="UP000325081">
    <property type="component" value="Unassembled WGS sequence"/>
</dbReference>
<dbReference type="Gene3D" id="1.10.287.1130">
    <property type="entry name" value="CytochromE C oxidase copper chaperone"/>
    <property type="match status" value="1"/>
</dbReference>
<reference evidence="2" key="1">
    <citation type="journal article" date="2019" name="Curr. Biol.">
        <title>Genome Sequence of Striga asiatica Provides Insight into the Evolution of Plant Parasitism.</title>
        <authorList>
            <person name="Yoshida S."/>
            <person name="Kim S."/>
            <person name="Wafula E.K."/>
            <person name="Tanskanen J."/>
            <person name="Kim Y.M."/>
            <person name="Honaas L."/>
            <person name="Yang Z."/>
            <person name="Spallek T."/>
            <person name="Conn C.E."/>
            <person name="Ichihashi Y."/>
            <person name="Cheong K."/>
            <person name="Cui S."/>
            <person name="Der J.P."/>
            <person name="Gundlach H."/>
            <person name="Jiao Y."/>
            <person name="Hori C."/>
            <person name="Ishida J.K."/>
            <person name="Kasahara H."/>
            <person name="Kiba T."/>
            <person name="Kim M.S."/>
            <person name="Koo N."/>
            <person name="Laohavisit A."/>
            <person name="Lee Y.H."/>
            <person name="Lumba S."/>
            <person name="McCourt P."/>
            <person name="Mortimer J.C."/>
            <person name="Mutuku J.M."/>
            <person name="Nomura T."/>
            <person name="Sasaki-Sekimoto Y."/>
            <person name="Seto Y."/>
            <person name="Wang Y."/>
            <person name="Wakatake T."/>
            <person name="Sakakibara H."/>
            <person name="Demura T."/>
            <person name="Yamaguchi S."/>
            <person name="Yoneyama K."/>
            <person name="Manabe R.I."/>
            <person name="Nelson D.C."/>
            <person name="Schulman A.H."/>
            <person name="Timko M.P."/>
            <person name="dePamphilis C.W."/>
            <person name="Choi D."/>
            <person name="Shirasu K."/>
        </authorList>
    </citation>
    <scope>NUCLEOTIDE SEQUENCE [LARGE SCALE GENOMIC DNA]</scope>
    <source>
        <strain evidence="2">cv. UVA1</strain>
    </source>
</reference>